<proteinExistence type="predicted"/>
<protein>
    <submittedName>
        <fullName evidence="2">Uncharacterized protein</fullName>
    </submittedName>
</protein>
<name>A0A8S5SJB8_9CAUD</name>
<keyword evidence="1" id="KW-1133">Transmembrane helix</keyword>
<reference evidence="2" key="1">
    <citation type="journal article" date="2021" name="Proc. Natl. Acad. Sci. U.S.A.">
        <title>A Catalog of Tens of Thousands of Viruses from Human Metagenomes Reveals Hidden Associations with Chronic Diseases.</title>
        <authorList>
            <person name="Tisza M.J."/>
            <person name="Buck C.B."/>
        </authorList>
    </citation>
    <scope>NUCLEOTIDE SEQUENCE</scope>
    <source>
        <strain evidence="2">CtFIm6</strain>
    </source>
</reference>
<accession>A0A8S5SJB8</accession>
<organism evidence="2">
    <name type="scientific">Siphoviridae sp. ctFIm6</name>
    <dbReference type="NCBI Taxonomy" id="2827818"/>
    <lineage>
        <taxon>Viruses</taxon>
        <taxon>Duplodnaviria</taxon>
        <taxon>Heunggongvirae</taxon>
        <taxon>Uroviricota</taxon>
        <taxon>Caudoviricetes</taxon>
    </lineage>
</organism>
<keyword evidence="1" id="KW-0472">Membrane</keyword>
<sequence length="62" mass="6538">MKEKRKWRRPQAVDVLFFLGAALVSVGVALWACPGAGMVTAGGFCLAASWLAERAGKDGEDA</sequence>
<evidence type="ECO:0000313" key="2">
    <source>
        <dbReference type="EMBL" id="DAF51054.1"/>
    </source>
</evidence>
<evidence type="ECO:0000256" key="1">
    <source>
        <dbReference type="SAM" id="Phobius"/>
    </source>
</evidence>
<dbReference type="EMBL" id="BK032608">
    <property type="protein sequence ID" value="DAF51054.1"/>
    <property type="molecule type" value="Genomic_DNA"/>
</dbReference>
<feature type="transmembrane region" description="Helical" evidence="1">
    <location>
        <begin position="12"/>
        <end position="32"/>
    </location>
</feature>
<keyword evidence="1" id="KW-0812">Transmembrane</keyword>